<keyword evidence="1" id="KW-0472">Membrane</keyword>
<protein>
    <recommendedName>
        <fullName evidence="4">DUF4367 domain-containing protein</fullName>
    </recommendedName>
</protein>
<reference evidence="2 3" key="1">
    <citation type="submission" date="2020-08" db="EMBL/GenBank/DDBJ databases">
        <title>Genomic Encyclopedia of Type Strains, Phase IV (KMG-IV): sequencing the most valuable type-strain genomes for metagenomic binning, comparative biology and taxonomic classification.</title>
        <authorList>
            <person name="Goeker M."/>
        </authorList>
    </citation>
    <scope>NUCLEOTIDE SEQUENCE [LARGE SCALE GENOMIC DNA]</scope>
    <source>
        <strain evidence="2 3">DSM 19612</strain>
    </source>
</reference>
<evidence type="ECO:0000313" key="3">
    <source>
        <dbReference type="Proteomes" id="UP000581688"/>
    </source>
</evidence>
<feature type="transmembrane region" description="Helical" evidence="1">
    <location>
        <begin position="50"/>
        <end position="69"/>
    </location>
</feature>
<proteinExistence type="predicted"/>
<evidence type="ECO:0000313" key="2">
    <source>
        <dbReference type="EMBL" id="MBB6455323.1"/>
    </source>
</evidence>
<name>A0A841QAL1_9BACI</name>
<keyword evidence="1" id="KW-1133">Transmembrane helix</keyword>
<dbReference type="Proteomes" id="UP000581688">
    <property type="component" value="Unassembled WGS sequence"/>
</dbReference>
<dbReference type="AlphaFoldDB" id="A0A841QAL1"/>
<evidence type="ECO:0008006" key="4">
    <source>
        <dbReference type="Google" id="ProtNLM"/>
    </source>
</evidence>
<sequence>MKNKDSIEKMLPSLPQTAQISEQKKREMWNNIQTKQENTYTKGTRGKRKGFVVGLASFVTLFLIGIIVLSELENTGNNNANVNQMLDVSKLEKDKGASNTIYTSYKPISLDLTKQIIPYPSKFPTYLPIEATNGETVKIRSWDPQGKKVSLEINYFKDDAGITHLITFESANFDNGYSVPEIDSEKLELKSGVSANFIINQNTRILEWEENKQFYKLSYTYLNNEQTHPSEELIEEHKNELIKIYKELK</sequence>
<dbReference type="RefSeq" id="WP_174497795.1">
    <property type="nucleotide sequence ID" value="NZ_CADDWK010000019.1"/>
</dbReference>
<keyword evidence="1" id="KW-0812">Transmembrane</keyword>
<evidence type="ECO:0000256" key="1">
    <source>
        <dbReference type="SAM" id="Phobius"/>
    </source>
</evidence>
<dbReference type="EMBL" id="JACHGH010000018">
    <property type="protein sequence ID" value="MBB6455323.1"/>
    <property type="molecule type" value="Genomic_DNA"/>
</dbReference>
<comment type="caution">
    <text evidence="2">The sequence shown here is derived from an EMBL/GenBank/DDBJ whole genome shotgun (WGS) entry which is preliminary data.</text>
</comment>
<keyword evidence="3" id="KW-1185">Reference proteome</keyword>
<gene>
    <name evidence="2" type="ORF">HNQ94_003823</name>
</gene>
<organism evidence="2 3">
    <name type="scientific">Salirhabdus euzebyi</name>
    <dbReference type="NCBI Taxonomy" id="394506"/>
    <lineage>
        <taxon>Bacteria</taxon>
        <taxon>Bacillati</taxon>
        <taxon>Bacillota</taxon>
        <taxon>Bacilli</taxon>
        <taxon>Bacillales</taxon>
        <taxon>Bacillaceae</taxon>
        <taxon>Salirhabdus</taxon>
    </lineage>
</organism>
<accession>A0A841QAL1</accession>